<dbReference type="SUPFAM" id="SSF55874">
    <property type="entry name" value="ATPase domain of HSP90 chaperone/DNA topoisomerase II/histidine kinase"/>
    <property type="match status" value="1"/>
</dbReference>
<keyword evidence="13" id="KW-1185">Reference proteome</keyword>
<feature type="transmembrane region" description="Helical" evidence="10">
    <location>
        <begin position="326"/>
        <end position="349"/>
    </location>
</feature>
<dbReference type="InterPro" id="IPR036097">
    <property type="entry name" value="HisK_dim/P_sf"/>
</dbReference>
<keyword evidence="9" id="KW-0175">Coiled coil</keyword>
<evidence type="ECO:0000256" key="7">
    <source>
        <dbReference type="ARBA" id="ARBA00023012"/>
    </source>
</evidence>
<dbReference type="InterPro" id="IPR050351">
    <property type="entry name" value="BphY/WalK/GraS-like"/>
</dbReference>
<gene>
    <name evidence="12" type="ORF">BHF68_00165</name>
</gene>
<feature type="transmembrane region" description="Helical" evidence="10">
    <location>
        <begin position="369"/>
        <end position="387"/>
    </location>
</feature>
<evidence type="ECO:0000256" key="5">
    <source>
        <dbReference type="ARBA" id="ARBA00022679"/>
    </source>
</evidence>
<feature type="domain" description="Histidine kinase" evidence="11">
    <location>
        <begin position="445"/>
        <end position="671"/>
    </location>
</feature>
<reference evidence="12 13" key="1">
    <citation type="submission" date="2016-09" db="EMBL/GenBank/DDBJ databases">
        <title>Draft genome sequence for the type strain of Desulfuribacillus alkaliarsenatis AHT28, an obligately anaerobic, sulfidogenic bacterium isolated from Russian soda lake sediments.</title>
        <authorList>
            <person name="Abin C.A."/>
            <person name="Hollibaugh J.T."/>
        </authorList>
    </citation>
    <scope>NUCLEOTIDE SEQUENCE [LARGE SCALE GENOMIC DNA]</scope>
    <source>
        <strain evidence="12 13">AHT28</strain>
    </source>
</reference>
<dbReference type="PROSITE" id="PS50109">
    <property type="entry name" value="HIS_KIN"/>
    <property type="match status" value="1"/>
</dbReference>
<dbReference type="GO" id="GO:0005886">
    <property type="term" value="C:plasma membrane"/>
    <property type="evidence" value="ECO:0007669"/>
    <property type="project" value="TreeGrafter"/>
</dbReference>
<dbReference type="CDD" id="cd00082">
    <property type="entry name" value="HisKA"/>
    <property type="match status" value="1"/>
</dbReference>
<dbReference type="GO" id="GO:0016036">
    <property type="term" value="P:cellular response to phosphate starvation"/>
    <property type="evidence" value="ECO:0007669"/>
    <property type="project" value="TreeGrafter"/>
</dbReference>
<dbReference type="Gene3D" id="2.60.120.260">
    <property type="entry name" value="Galactose-binding domain-like"/>
    <property type="match status" value="1"/>
</dbReference>
<dbReference type="GO" id="GO:0000155">
    <property type="term" value="F:phosphorelay sensor kinase activity"/>
    <property type="evidence" value="ECO:0007669"/>
    <property type="project" value="InterPro"/>
</dbReference>
<evidence type="ECO:0000256" key="1">
    <source>
        <dbReference type="ARBA" id="ARBA00000085"/>
    </source>
</evidence>
<feature type="transmembrane region" description="Helical" evidence="10">
    <location>
        <begin position="204"/>
        <end position="228"/>
    </location>
</feature>
<feature type="transmembrane region" description="Helical" evidence="10">
    <location>
        <begin position="173"/>
        <end position="192"/>
    </location>
</feature>
<evidence type="ECO:0000256" key="9">
    <source>
        <dbReference type="SAM" id="Coils"/>
    </source>
</evidence>
<evidence type="ECO:0000313" key="12">
    <source>
        <dbReference type="EMBL" id="OEF98143.1"/>
    </source>
</evidence>
<accession>A0A1E5G4Q3</accession>
<dbReference type="InterPro" id="IPR036890">
    <property type="entry name" value="HATPase_C_sf"/>
</dbReference>
<feature type="coiled-coil region" evidence="9">
    <location>
        <begin position="393"/>
        <end position="438"/>
    </location>
</feature>
<feature type="transmembrane region" description="Helical" evidence="10">
    <location>
        <begin position="297"/>
        <end position="314"/>
    </location>
</feature>
<evidence type="ECO:0000256" key="2">
    <source>
        <dbReference type="ARBA" id="ARBA00004370"/>
    </source>
</evidence>
<dbReference type="InterPro" id="IPR008979">
    <property type="entry name" value="Galactose-bd-like_sf"/>
</dbReference>
<keyword evidence="7" id="KW-0902">Two-component regulatory system</keyword>
<dbReference type="Gene3D" id="1.10.287.130">
    <property type="match status" value="1"/>
</dbReference>
<dbReference type="SMART" id="SM00387">
    <property type="entry name" value="HATPase_c"/>
    <property type="match status" value="1"/>
</dbReference>
<dbReference type="OrthoDB" id="9759607at2"/>
<evidence type="ECO:0000256" key="4">
    <source>
        <dbReference type="ARBA" id="ARBA00022553"/>
    </source>
</evidence>
<dbReference type="Pfam" id="PF02518">
    <property type="entry name" value="HATPase_c"/>
    <property type="match status" value="1"/>
</dbReference>
<keyword evidence="10" id="KW-1133">Transmembrane helix</keyword>
<keyword evidence="5" id="KW-0808">Transferase</keyword>
<evidence type="ECO:0000256" key="6">
    <source>
        <dbReference type="ARBA" id="ARBA00022777"/>
    </source>
</evidence>
<dbReference type="EC" id="2.7.13.3" evidence="3"/>
<keyword evidence="10" id="KW-0812">Transmembrane</keyword>
<dbReference type="PRINTS" id="PR00344">
    <property type="entry name" value="BCTRLSENSOR"/>
</dbReference>
<comment type="caution">
    <text evidence="12">The sequence shown here is derived from an EMBL/GenBank/DDBJ whole genome shotgun (WGS) entry which is preliminary data.</text>
</comment>
<dbReference type="FunFam" id="3.30.565.10:FF:000006">
    <property type="entry name" value="Sensor histidine kinase WalK"/>
    <property type="match status" value="1"/>
</dbReference>
<dbReference type="Pfam" id="PF00512">
    <property type="entry name" value="HisKA"/>
    <property type="match status" value="1"/>
</dbReference>
<dbReference type="EMBL" id="MIJE01000001">
    <property type="protein sequence ID" value="OEF98143.1"/>
    <property type="molecule type" value="Genomic_DNA"/>
</dbReference>
<dbReference type="GO" id="GO:0004721">
    <property type="term" value="F:phosphoprotein phosphatase activity"/>
    <property type="evidence" value="ECO:0007669"/>
    <property type="project" value="TreeGrafter"/>
</dbReference>
<dbReference type="PANTHER" id="PTHR45453">
    <property type="entry name" value="PHOSPHATE REGULON SENSOR PROTEIN PHOR"/>
    <property type="match status" value="1"/>
</dbReference>
<evidence type="ECO:0000313" key="13">
    <source>
        <dbReference type="Proteomes" id="UP000094296"/>
    </source>
</evidence>
<comment type="catalytic activity">
    <reaction evidence="1">
        <text>ATP + protein L-histidine = ADP + protein N-phospho-L-histidine.</text>
        <dbReference type="EC" id="2.7.13.3"/>
    </reaction>
</comment>
<sequence length="676" mass="77347">MNLIDWDWETDGIVSLDGQWEFYWEHLLTPEDFNNFKLTNTTLPNDNSYITVPRAWNKFELDDTTLTGEGYATYRLLIHNTDAKLLALKIPRIFTAYTLWINNEVIASAGQVGIAKQVSTPQYLPQVNTFYTDAEIIEVVIQVSNFHHRSGGILEAIYLGTEAQIRDQKNSNLALEMFLVGSLFIIGFYHLALYSYRTKDKSTLYFGIYALLISLRTMLVGEIFFIQMVPAFSWELAHKLQTLAFYLSIPLLFIFLRSIYPNDTSRNINKAIIIVGLSFALLVVLTPARIFTLFNPLYQIFTVMLIPYALYILYSINKNQRDGCYIITAGLIFLIAFTMNDILFLSILLNDADNHILRNIITRGNLSSWGLLIFVFSQSLIIAKKFSKSFTNVELMSDKLQHLNENLEAIVNDRTQALETSKQELEEAYEALSRSEKSRQHLVQNVSHDLRTPLTTIKGYIGAILDGIIADPEQQKAYLKRVNDKANSIDFMVQSLMELSQLESRQLQLNLKSFTLDTFLNDYTKKLTADMHVSKIEFHTHISSELNNNTDKFYVRVDTEQLNRVFTNLLSNAINHTPVTGKINLYFAVNEDKTNLVIQLSDTGSGIAEQDLPHIFERFYKVSKARSINAKSVGLGLAITREIIEYHGGRIWVESQESKGSSFYFTLPVHYEEKEG</sequence>
<evidence type="ECO:0000256" key="8">
    <source>
        <dbReference type="ARBA" id="ARBA00023136"/>
    </source>
</evidence>
<dbReference type="InterPro" id="IPR004358">
    <property type="entry name" value="Sig_transdc_His_kin-like_C"/>
</dbReference>
<dbReference type="FunFam" id="1.10.287.130:FF:000001">
    <property type="entry name" value="Two-component sensor histidine kinase"/>
    <property type="match status" value="1"/>
</dbReference>
<dbReference type="InterPro" id="IPR005467">
    <property type="entry name" value="His_kinase_dom"/>
</dbReference>
<dbReference type="PANTHER" id="PTHR45453:SF1">
    <property type="entry name" value="PHOSPHATE REGULON SENSOR PROTEIN PHOR"/>
    <property type="match status" value="1"/>
</dbReference>
<evidence type="ECO:0000259" key="11">
    <source>
        <dbReference type="PROSITE" id="PS50109"/>
    </source>
</evidence>
<dbReference type="Gene3D" id="3.30.565.10">
    <property type="entry name" value="Histidine kinase-like ATPase, C-terminal domain"/>
    <property type="match status" value="1"/>
</dbReference>
<evidence type="ECO:0000256" key="3">
    <source>
        <dbReference type="ARBA" id="ARBA00012438"/>
    </source>
</evidence>
<dbReference type="SUPFAM" id="SSF49785">
    <property type="entry name" value="Galactose-binding domain-like"/>
    <property type="match status" value="1"/>
</dbReference>
<dbReference type="InterPro" id="IPR003661">
    <property type="entry name" value="HisK_dim/P_dom"/>
</dbReference>
<dbReference type="SMART" id="SM00388">
    <property type="entry name" value="HisKA"/>
    <property type="match status" value="1"/>
</dbReference>
<dbReference type="InterPro" id="IPR011623">
    <property type="entry name" value="7TMR_DISM_rcpt_extracell_dom1"/>
</dbReference>
<keyword evidence="6" id="KW-0418">Kinase</keyword>
<protein>
    <recommendedName>
        <fullName evidence="3">histidine kinase</fullName>
        <ecNumber evidence="3">2.7.13.3</ecNumber>
    </recommendedName>
</protein>
<name>A0A1E5G4Q3_9FIRM</name>
<dbReference type="SUPFAM" id="SSF47384">
    <property type="entry name" value="Homodimeric domain of signal transducing histidine kinase"/>
    <property type="match status" value="1"/>
</dbReference>
<dbReference type="AlphaFoldDB" id="A0A1E5G4Q3"/>
<comment type="subcellular location">
    <subcellularLocation>
        <location evidence="2">Membrane</location>
    </subcellularLocation>
</comment>
<dbReference type="STRING" id="766136.BHF68_00165"/>
<feature type="transmembrane region" description="Helical" evidence="10">
    <location>
        <begin position="240"/>
        <end position="260"/>
    </location>
</feature>
<keyword evidence="4" id="KW-0597">Phosphoprotein</keyword>
<keyword evidence="8 10" id="KW-0472">Membrane</keyword>
<dbReference type="CDD" id="cd00075">
    <property type="entry name" value="HATPase"/>
    <property type="match status" value="1"/>
</dbReference>
<evidence type="ECO:0000256" key="10">
    <source>
        <dbReference type="SAM" id="Phobius"/>
    </source>
</evidence>
<dbReference type="Pfam" id="PF07695">
    <property type="entry name" value="7TMR-DISM_7TM"/>
    <property type="match status" value="1"/>
</dbReference>
<feature type="transmembrane region" description="Helical" evidence="10">
    <location>
        <begin position="272"/>
        <end position="291"/>
    </location>
</feature>
<organism evidence="12 13">
    <name type="scientific">Desulfuribacillus alkaliarsenatis</name>
    <dbReference type="NCBI Taxonomy" id="766136"/>
    <lineage>
        <taxon>Bacteria</taxon>
        <taxon>Bacillati</taxon>
        <taxon>Bacillota</taxon>
        <taxon>Desulfuribacillia</taxon>
        <taxon>Desulfuribacillales</taxon>
        <taxon>Desulfuribacillaceae</taxon>
        <taxon>Desulfuribacillus</taxon>
    </lineage>
</organism>
<dbReference type="Proteomes" id="UP000094296">
    <property type="component" value="Unassembled WGS sequence"/>
</dbReference>
<dbReference type="InterPro" id="IPR003594">
    <property type="entry name" value="HATPase_dom"/>
</dbReference>
<proteinExistence type="predicted"/>